<evidence type="ECO:0000313" key="2">
    <source>
        <dbReference type="EMBL" id="CAG7830660.1"/>
    </source>
</evidence>
<evidence type="ECO:0000256" key="1">
    <source>
        <dbReference type="SAM" id="MobiDB-lite"/>
    </source>
</evidence>
<organism evidence="2 3">
    <name type="scientific">Allacma fusca</name>
    <dbReference type="NCBI Taxonomy" id="39272"/>
    <lineage>
        <taxon>Eukaryota</taxon>
        <taxon>Metazoa</taxon>
        <taxon>Ecdysozoa</taxon>
        <taxon>Arthropoda</taxon>
        <taxon>Hexapoda</taxon>
        <taxon>Collembola</taxon>
        <taxon>Symphypleona</taxon>
        <taxon>Sminthuridae</taxon>
        <taxon>Allacma</taxon>
    </lineage>
</organism>
<keyword evidence="3" id="KW-1185">Reference proteome</keyword>
<comment type="caution">
    <text evidence="2">The sequence shown here is derived from an EMBL/GenBank/DDBJ whole genome shotgun (WGS) entry which is preliminary data.</text>
</comment>
<evidence type="ECO:0000313" key="3">
    <source>
        <dbReference type="Proteomes" id="UP000708208"/>
    </source>
</evidence>
<proteinExistence type="predicted"/>
<dbReference type="EMBL" id="CAJVCH010556955">
    <property type="protein sequence ID" value="CAG7830660.1"/>
    <property type="molecule type" value="Genomic_DNA"/>
</dbReference>
<feature type="non-terminal residue" evidence="2">
    <location>
        <position position="1"/>
    </location>
</feature>
<dbReference type="AlphaFoldDB" id="A0A8J2LXX0"/>
<sequence>FESSGRSLTPRKWTVGKSTG</sequence>
<reference evidence="2" key="1">
    <citation type="submission" date="2021-06" db="EMBL/GenBank/DDBJ databases">
        <authorList>
            <person name="Hodson N. C."/>
            <person name="Mongue J. A."/>
            <person name="Jaron S. K."/>
        </authorList>
    </citation>
    <scope>NUCLEOTIDE SEQUENCE</scope>
</reference>
<name>A0A8J2LXX0_9HEXA</name>
<accession>A0A8J2LXX0</accession>
<protein>
    <submittedName>
        <fullName evidence="2">Uncharacterized protein</fullName>
    </submittedName>
</protein>
<dbReference type="Proteomes" id="UP000708208">
    <property type="component" value="Unassembled WGS sequence"/>
</dbReference>
<feature type="region of interest" description="Disordered" evidence="1">
    <location>
        <begin position="1"/>
        <end position="20"/>
    </location>
</feature>
<gene>
    <name evidence="2" type="ORF">AFUS01_LOCUS40447</name>
</gene>